<feature type="domain" description="CBS" evidence="11">
    <location>
        <begin position="232"/>
        <end position="288"/>
    </location>
</feature>
<gene>
    <name evidence="12" type="ORF">FHR98_000690</name>
</gene>
<dbReference type="GO" id="GO:0015095">
    <property type="term" value="F:magnesium ion transmembrane transporter activity"/>
    <property type="evidence" value="ECO:0007669"/>
    <property type="project" value="UniProtKB-UniRule"/>
</dbReference>
<dbReference type="Pfam" id="PF00571">
    <property type="entry name" value="CBS"/>
    <property type="match status" value="1"/>
</dbReference>
<dbReference type="SUPFAM" id="SSF54631">
    <property type="entry name" value="CBS-domain pair"/>
    <property type="match status" value="1"/>
</dbReference>
<dbReference type="NCBIfam" id="TIGR00400">
    <property type="entry name" value="mgtE"/>
    <property type="match status" value="1"/>
</dbReference>
<dbReference type="SUPFAM" id="SSF161093">
    <property type="entry name" value="MgtE membrane domain-like"/>
    <property type="match status" value="1"/>
</dbReference>
<dbReference type="Gene3D" id="1.10.357.20">
    <property type="entry name" value="SLC41 divalent cation transporters, integral membrane domain"/>
    <property type="match status" value="1"/>
</dbReference>
<dbReference type="EMBL" id="JACHXA010000002">
    <property type="protein sequence ID" value="MBB3064418.1"/>
    <property type="molecule type" value="Genomic_DNA"/>
</dbReference>
<keyword evidence="8" id="KW-0129">CBS domain</keyword>
<keyword evidence="4 9" id="KW-0812">Transmembrane</keyword>
<dbReference type="InterPro" id="IPR046342">
    <property type="entry name" value="CBS_dom_sf"/>
</dbReference>
<dbReference type="AlphaFoldDB" id="A0A839SQB5"/>
<evidence type="ECO:0000256" key="3">
    <source>
        <dbReference type="ARBA" id="ARBA00022448"/>
    </source>
</evidence>
<evidence type="ECO:0000256" key="4">
    <source>
        <dbReference type="ARBA" id="ARBA00022692"/>
    </source>
</evidence>
<dbReference type="PROSITE" id="PS51371">
    <property type="entry name" value="CBS"/>
    <property type="match status" value="1"/>
</dbReference>
<dbReference type="GO" id="GO:0005886">
    <property type="term" value="C:plasma membrane"/>
    <property type="evidence" value="ECO:0007669"/>
    <property type="project" value="UniProtKB-SubCell"/>
</dbReference>
<evidence type="ECO:0000256" key="9">
    <source>
        <dbReference type="RuleBase" id="RU362011"/>
    </source>
</evidence>
<keyword evidence="13" id="KW-1185">Reference proteome</keyword>
<keyword evidence="9" id="KW-1003">Cell membrane</keyword>
<keyword evidence="7 9" id="KW-0472">Membrane</keyword>
<proteinExistence type="inferred from homology"/>
<comment type="similarity">
    <text evidence="2 9">Belongs to the SLC41A transporter family.</text>
</comment>
<dbReference type="RefSeq" id="WP_183415247.1">
    <property type="nucleotide sequence ID" value="NZ_JACHXA010000002.1"/>
</dbReference>
<dbReference type="Pfam" id="PF01769">
    <property type="entry name" value="MgtE"/>
    <property type="match status" value="1"/>
</dbReference>
<keyword evidence="9" id="KW-0479">Metal-binding</keyword>
<dbReference type="PANTHER" id="PTHR43773">
    <property type="entry name" value="MAGNESIUM TRANSPORTER MGTE"/>
    <property type="match status" value="1"/>
</dbReference>
<dbReference type="InterPro" id="IPR036739">
    <property type="entry name" value="SLC41_membr_dom_sf"/>
</dbReference>
<keyword evidence="6 9" id="KW-1133">Transmembrane helix</keyword>
<dbReference type="Proteomes" id="UP000581135">
    <property type="component" value="Unassembled WGS sequence"/>
</dbReference>
<comment type="caution">
    <text evidence="12">The sequence shown here is derived from an EMBL/GenBank/DDBJ whole genome shotgun (WGS) entry which is preliminary data.</text>
</comment>
<feature type="region of interest" description="Disordered" evidence="10">
    <location>
        <begin position="1"/>
        <end position="23"/>
    </location>
</feature>
<dbReference type="InterPro" id="IPR006668">
    <property type="entry name" value="Mg_transptr_MgtE_intracell_dom"/>
</dbReference>
<evidence type="ECO:0000313" key="13">
    <source>
        <dbReference type="Proteomes" id="UP000581135"/>
    </source>
</evidence>
<evidence type="ECO:0000313" key="12">
    <source>
        <dbReference type="EMBL" id="MBB3064418.1"/>
    </source>
</evidence>
<feature type="transmembrane region" description="Helical" evidence="9">
    <location>
        <begin position="452"/>
        <end position="475"/>
    </location>
</feature>
<keyword evidence="3 9" id="KW-0813">Transport</keyword>
<dbReference type="GO" id="GO:0046872">
    <property type="term" value="F:metal ion binding"/>
    <property type="evidence" value="ECO:0007669"/>
    <property type="project" value="UniProtKB-KW"/>
</dbReference>
<feature type="compositionally biased region" description="Basic and acidic residues" evidence="10">
    <location>
        <begin position="1"/>
        <end position="13"/>
    </location>
</feature>
<dbReference type="InterPro" id="IPR000644">
    <property type="entry name" value="CBS_dom"/>
</dbReference>
<dbReference type="InterPro" id="IPR006669">
    <property type="entry name" value="MgtE_transporter"/>
</dbReference>
<dbReference type="InterPro" id="IPR006667">
    <property type="entry name" value="SLC41_membr_dom"/>
</dbReference>
<keyword evidence="5 9" id="KW-0460">Magnesium</keyword>
<evidence type="ECO:0000259" key="11">
    <source>
        <dbReference type="PROSITE" id="PS51371"/>
    </source>
</evidence>
<feature type="transmembrane region" description="Helical" evidence="9">
    <location>
        <begin position="315"/>
        <end position="334"/>
    </location>
</feature>
<evidence type="ECO:0000256" key="10">
    <source>
        <dbReference type="SAM" id="MobiDB-lite"/>
    </source>
</evidence>
<dbReference type="Gene3D" id="1.25.60.10">
    <property type="entry name" value="MgtE N-terminal domain-like"/>
    <property type="match status" value="1"/>
</dbReference>
<comment type="function">
    <text evidence="9">Acts as a magnesium transporter.</text>
</comment>
<evidence type="ECO:0000256" key="6">
    <source>
        <dbReference type="ARBA" id="ARBA00022989"/>
    </source>
</evidence>
<dbReference type="SUPFAM" id="SSF158791">
    <property type="entry name" value="MgtE N-terminal domain-like"/>
    <property type="match status" value="1"/>
</dbReference>
<comment type="subunit">
    <text evidence="9">Homodimer.</text>
</comment>
<evidence type="ECO:0000256" key="2">
    <source>
        <dbReference type="ARBA" id="ARBA00009749"/>
    </source>
</evidence>
<evidence type="ECO:0000256" key="5">
    <source>
        <dbReference type="ARBA" id="ARBA00022842"/>
    </source>
</evidence>
<dbReference type="Pfam" id="PF03448">
    <property type="entry name" value="MgtE_N"/>
    <property type="match status" value="1"/>
</dbReference>
<comment type="caution">
    <text evidence="9">Lacks conserved residue(s) required for the propagation of feature annotation.</text>
</comment>
<organism evidence="12 13">
    <name type="scientific">Limibacillus halophilus</name>
    <dbReference type="NCBI Taxonomy" id="1579333"/>
    <lineage>
        <taxon>Bacteria</taxon>
        <taxon>Pseudomonadati</taxon>
        <taxon>Pseudomonadota</taxon>
        <taxon>Alphaproteobacteria</taxon>
        <taxon>Rhodospirillales</taxon>
        <taxon>Rhodovibrionaceae</taxon>
        <taxon>Limibacillus</taxon>
    </lineage>
</organism>
<sequence>MVDRPPEQERPEENPPQEQVGVGIDTSAEGSLVLPEELISSIHEALAAGDVQQAEVLVHALHPADAADILEILSADERTLLVEILGATIDPEVLSHLEPTIREEVLEQLGAENLARVLMHLDSDDAVEIFEDLEEDAQQHILSALPLAYRHILQEGLSYPEDSAGRLMAREFVAIPQSWTIGQTIDYLRAAEDLPDIFYDLYVVNPKHKPVGIIPLSRAIGARRPEKLGDLMDQELRTIPLTMDQEDVAYIFRQYGLASAPVVDAAGRLVGTITVDDVVLVIEEEAEEDIMKLAGVAETDLYDAAIDTAKARFTWLLLNLGTAVLASLVIGLFSGTIEKVVALAVLMPIVASMGGNAGTQTLTVAVRAIAMRDLGPWNALRFVGKEVIVGAANGVIFALVMGLVAWLWFDSAMIGLIIGVAMVLNLVVAALFGTLIPLGLERLKIDPAVASSVFLTTVTDVVGFLAFLGLAALMLT</sequence>
<dbReference type="InterPro" id="IPR038076">
    <property type="entry name" value="MgtE_N_sf"/>
</dbReference>
<accession>A0A839SQB5</accession>
<evidence type="ECO:0000256" key="1">
    <source>
        <dbReference type="ARBA" id="ARBA00004141"/>
    </source>
</evidence>
<name>A0A839SQB5_9PROT</name>
<protein>
    <recommendedName>
        <fullName evidence="9">Magnesium transporter MgtE</fullName>
    </recommendedName>
</protein>
<reference evidence="12 13" key="1">
    <citation type="submission" date="2020-08" db="EMBL/GenBank/DDBJ databases">
        <title>Genomic Encyclopedia of Type Strains, Phase III (KMG-III): the genomes of soil and plant-associated and newly described type strains.</title>
        <authorList>
            <person name="Whitman W."/>
        </authorList>
    </citation>
    <scope>NUCLEOTIDE SEQUENCE [LARGE SCALE GENOMIC DNA]</scope>
    <source>
        <strain evidence="12 13">CECT 8803</strain>
    </source>
</reference>
<feature type="transmembrane region" description="Helical" evidence="9">
    <location>
        <begin position="387"/>
        <end position="408"/>
    </location>
</feature>
<dbReference type="PANTHER" id="PTHR43773:SF1">
    <property type="entry name" value="MAGNESIUM TRANSPORTER MGTE"/>
    <property type="match status" value="1"/>
</dbReference>
<dbReference type="CDD" id="cd04606">
    <property type="entry name" value="CBS_pair_Mg_transporter"/>
    <property type="match status" value="1"/>
</dbReference>
<feature type="transmembrane region" description="Helical" evidence="9">
    <location>
        <begin position="414"/>
        <end position="440"/>
    </location>
</feature>
<dbReference type="SMART" id="SM00924">
    <property type="entry name" value="MgtE_N"/>
    <property type="match status" value="1"/>
</dbReference>
<evidence type="ECO:0000256" key="7">
    <source>
        <dbReference type="ARBA" id="ARBA00023136"/>
    </source>
</evidence>
<dbReference type="SMART" id="SM00116">
    <property type="entry name" value="CBS"/>
    <property type="match status" value="2"/>
</dbReference>
<comment type="subcellular location">
    <subcellularLocation>
        <location evidence="9">Cell membrane</location>
        <topology evidence="9">Multi-pass membrane protein</topology>
    </subcellularLocation>
    <subcellularLocation>
        <location evidence="1">Membrane</location>
        <topology evidence="1">Multi-pass membrane protein</topology>
    </subcellularLocation>
</comment>
<dbReference type="Gene3D" id="3.10.580.10">
    <property type="entry name" value="CBS-domain"/>
    <property type="match status" value="1"/>
</dbReference>
<evidence type="ECO:0000256" key="8">
    <source>
        <dbReference type="PROSITE-ProRule" id="PRU00703"/>
    </source>
</evidence>